<reference evidence="1 2" key="1">
    <citation type="submission" date="2023-07" db="EMBL/GenBank/DDBJ databases">
        <title>Closed genome sequence of Methanimicrococcus sp. Es2.</title>
        <authorList>
            <person name="Protasov E."/>
            <person name="Platt K."/>
            <person name="Reeh H."/>
            <person name="Poehlein A."/>
            <person name="Daniel R."/>
            <person name="Brune A."/>
        </authorList>
    </citation>
    <scope>NUCLEOTIDE SEQUENCE [LARGE SCALE GENOMIC DNA]</scope>
    <source>
        <strain evidence="1 2">Es2</strain>
    </source>
</reference>
<organism evidence="1 2">
    <name type="scientific">Methanimicrococcus stummii</name>
    <dbReference type="NCBI Taxonomy" id="3028294"/>
    <lineage>
        <taxon>Archaea</taxon>
        <taxon>Methanobacteriati</taxon>
        <taxon>Methanobacteriota</taxon>
        <taxon>Stenosarchaea group</taxon>
        <taxon>Methanomicrobia</taxon>
        <taxon>Methanosarcinales</taxon>
        <taxon>Methanosarcinaceae</taxon>
        <taxon>Methanimicrococcus</taxon>
    </lineage>
</organism>
<accession>A0AA96V9F7</accession>
<sequence length="48" mass="5506">MAGFLLRLTDVKCCSCGENEIVLDANNMRMECKCGEKWKIIPENKNEK</sequence>
<gene>
    <name evidence="1" type="ORF">MmiEs2_05010</name>
</gene>
<dbReference type="GeneID" id="85196950"/>
<protein>
    <submittedName>
        <fullName evidence="1">Uncharacterized protein</fullName>
    </submittedName>
</protein>
<dbReference type="EMBL" id="CP131062">
    <property type="protein sequence ID" value="WNY28316.1"/>
    <property type="molecule type" value="Genomic_DNA"/>
</dbReference>
<dbReference type="KEGG" id="mees:MmiEs2_05010"/>
<keyword evidence="2" id="KW-1185">Reference proteome</keyword>
<dbReference type="RefSeq" id="WP_316559858.1">
    <property type="nucleotide sequence ID" value="NZ_CP131062.1"/>
</dbReference>
<dbReference type="Proteomes" id="UP001302662">
    <property type="component" value="Chromosome"/>
</dbReference>
<evidence type="ECO:0000313" key="2">
    <source>
        <dbReference type="Proteomes" id="UP001302662"/>
    </source>
</evidence>
<name>A0AA96V9F7_9EURY</name>
<evidence type="ECO:0000313" key="1">
    <source>
        <dbReference type="EMBL" id="WNY28316.1"/>
    </source>
</evidence>
<proteinExistence type="predicted"/>
<dbReference type="AlphaFoldDB" id="A0AA96V9F7"/>